<dbReference type="PANTHER" id="PTHR31973">
    <property type="entry name" value="POLYPROTEIN, PUTATIVE-RELATED"/>
    <property type="match status" value="1"/>
</dbReference>
<accession>A0A6P5T1C9</accession>
<organism evidence="2 3">
    <name type="scientific">Prunus avium</name>
    <name type="common">Cherry</name>
    <name type="synonym">Cerasus avium</name>
    <dbReference type="NCBI Taxonomy" id="42229"/>
    <lineage>
        <taxon>Eukaryota</taxon>
        <taxon>Viridiplantae</taxon>
        <taxon>Streptophyta</taxon>
        <taxon>Embryophyta</taxon>
        <taxon>Tracheophyta</taxon>
        <taxon>Spermatophyta</taxon>
        <taxon>Magnoliopsida</taxon>
        <taxon>eudicotyledons</taxon>
        <taxon>Gunneridae</taxon>
        <taxon>Pentapetalae</taxon>
        <taxon>rosids</taxon>
        <taxon>fabids</taxon>
        <taxon>Rosales</taxon>
        <taxon>Rosaceae</taxon>
        <taxon>Amygdaloideae</taxon>
        <taxon>Amygdaleae</taxon>
        <taxon>Prunus</taxon>
    </lineage>
</organism>
<reference evidence="3" key="1">
    <citation type="submission" date="2025-08" db="UniProtKB">
        <authorList>
            <consortium name="RefSeq"/>
        </authorList>
    </citation>
    <scope>IDENTIFICATION</scope>
</reference>
<evidence type="ECO:0000313" key="3">
    <source>
        <dbReference type="RefSeq" id="XP_021820547.1"/>
    </source>
</evidence>
<sequence>MGMLMLSYQTKKERIGLALADLIPNAEHRHCVRHFNNNFKASHFGLTLKQIMWDAARETTKPWWQCHMERLKIESEEAWKWLHPKPAEYWSRSHFKQHYKCNNLCEAFNASILKARGKPILGMLEAIRTNLMVRMANRRVAAWKWKRSIGPRIEKIVEKNKLEAGYCNPILSGDMKYEVTNMYGGQYAVDLGTKSCSYGRWQFCGIPCPHAICCIFRRKQDPYDYVHNYYKRDAYLKCYNPIISPMPSMDQWITYGPHPLLPPVFKKQVGRPRQKRIREQGEPPASTLGKKLRRWIYDKFKCTKCVQEGHNKKTCGTS</sequence>
<dbReference type="GO" id="GO:0008270">
    <property type="term" value="F:zinc ion binding"/>
    <property type="evidence" value="ECO:0007669"/>
    <property type="project" value="InterPro"/>
</dbReference>
<dbReference type="KEGG" id="pavi:110762249"/>
<proteinExistence type="predicted"/>
<evidence type="ECO:0000313" key="2">
    <source>
        <dbReference type="Proteomes" id="UP000515124"/>
    </source>
</evidence>
<dbReference type="PANTHER" id="PTHR31973:SF199">
    <property type="entry name" value="SWIM-TYPE DOMAIN-CONTAINING PROTEIN"/>
    <property type="match status" value="1"/>
</dbReference>
<dbReference type="Proteomes" id="UP000515124">
    <property type="component" value="Unplaced"/>
</dbReference>
<dbReference type="GeneID" id="110762249"/>
<protein>
    <submittedName>
        <fullName evidence="3">Uncharacterized protein LOC110762249</fullName>
    </submittedName>
</protein>
<evidence type="ECO:0000259" key="1">
    <source>
        <dbReference type="SMART" id="SM00575"/>
    </source>
</evidence>
<dbReference type="Gramene" id="Pav_sc0000873.1_g370.1.mk:mrna">
    <property type="protein sequence ID" value="Pav_sc0000873.1_g370.1.mk:CDS:1"/>
    <property type="gene ID" value="Pav_sc0000873.1_g370.1.mk"/>
</dbReference>
<dbReference type="AlphaFoldDB" id="A0A6P5T1C9"/>
<dbReference type="InterPro" id="IPR006564">
    <property type="entry name" value="Znf_PMZ"/>
</dbReference>
<gene>
    <name evidence="3" type="primary">LOC110762249</name>
</gene>
<dbReference type="RefSeq" id="XP_021820547.1">
    <property type="nucleotide sequence ID" value="XM_021964855.1"/>
</dbReference>
<feature type="domain" description="Zinc finger PMZ-type" evidence="1">
    <location>
        <begin position="194"/>
        <end position="221"/>
    </location>
</feature>
<keyword evidence="2" id="KW-1185">Reference proteome</keyword>
<name>A0A6P5T1C9_PRUAV</name>
<dbReference type="SMART" id="SM00575">
    <property type="entry name" value="ZnF_PMZ"/>
    <property type="match status" value="1"/>
</dbReference>